<reference evidence="2" key="1">
    <citation type="journal article" date="2019" name="Int. J. Syst. Evol. Microbiol.">
        <title>The Global Catalogue of Microorganisms (GCM) 10K type strain sequencing project: providing services to taxonomists for standard genome sequencing and annotation.</title>
        <authorList>
            <consortium name="The Broad Institute Genomics Platform"/>
            <consortium name="The Broad Institute Genome Sequencing Center for Infectious Disease"/>
            <person name="Wu L."/>
            <person name="Ma J."/>
        </authorList>
    </citation>
    <scope>NUCLEOTIDE SEQUENCE [LARGE SCALE GENOMIC DNA]</scope>
    <source>
        <strain evidence="2">CCM 7526</strain>
    </source>
</reference>
<name>A0ABW4AH02_9ACTN</name>
<organism evidence="1 2">
    <name type="scientific">Actinoplanes sichuanensis</name>
    <dbReference type="NCBI Taxonomy" id="512349"/>
    <lineage>
        <taxon>Bacteria</taxon>
        <taxon>Bacillati</taxon>
        <taxon>Actinomycetota</taxon>
        <taxon>Actinomycetes</taxon>
        <taxon>Micromonosporales</taxon>
        <taxon>Micromonosporaceae</taxon>
        <taxon>Actinoplanes</taxon>
    </lineage>
</organism>
<keyword evidence="2" id="KW-1185">Reference proteome</keyword>
<gene>
    <name evidence="1" type="ORF">ACFQ5G_29140</name>
</gene>
<accession>A0ABW4AH02</accession>
<dbReference type="EMBL" id="JBHTMK010000040">
    <property type="protein sequence ID" value="MFD1369422.1"/>
    <property type="molecule type" value="Genomic_DNA"/>
</dbReference>
<evidence type="ECO:0000313" key="2">
    <source>
        <dbReference type="Proteomes" id="UP001597183"/>
    </source>
</evidence>
<protein>
    <submittedName>
        <fullName evidence="1">Uncharacterized protein</fullName>
    </submittedName>
</protein>
<dbReference type="Proteomes" id="UP001597183">
    <property type="component" value="Unassembled WGS sequence"/>
</dbReference>
<dbReference type="RefSeq" id="WP_317792401.1">
    <property type="nucleotide sequence ID" value="NZ_AP028461.1"/>
</dbReference>
<proteinExistence type="predicted"/>
<comment type="caution">
    <text evidence="1">The sequence shown here is derived from an EMBL/GenBank/DDBJ whole genome shotgun (WGS) entry which is preliminary data.</text>
</comment>
<evidence type="ECO:0000313" key="1">
    <source>
        <dbReference type="EMBL" id="MFD1369422.1"/>
    </source>
</evidence>
<sequence>MSTGPVEECVEWFKRCLVRTKGGEPTNIEIRRQYTAEDFGEQLTGEQRAAVARREESADPAYRPFAVQQGAELAARLTPREPEVHGLAAAMIDIDRPA</sequence>